<protein>
    <submittedName>
        <fullName evidence="2">Cbb3-type cytochrome oxidase assembly protein CcoS</fullName>
    </submittedName>
</protein>
<keyword evidence="1" id="KW-1133">Transmembrane helix</keyword>
<organism evidence="2 3">
    <name type="scientific">Echinicola jeungdonensis</name>
    <dbReference type="NCBI Taxonomy" id="709343"/>
    <lineage>
        <taxon>Bacteria</taxon>
        <taxon>Pseudomonadati</taxon>
        <taxon>Bacteroidota</taxon>
        <taxon>Cytophagia</taxon>
        <taxon>Cytophagales</taxon>
        <taxon>Cyclobacteriaceae</taxon>
        <taxon>Echinicola</taxon>
    </lineage>
</organism>
<evidence type="ECO:0000313" key="2">
    <source>
        <dbReference type="EMBL" id="MFB9210340.1"/>
    </source>
</evidence>
<proteinExistence type="predicted"/>
<feature type="transmembrane region" description="Helical" evidence="1">
    <location>
        <begin position="6"/>
        <end position="23"/>
    </location>
</feature>
<keyword evidence="1" id="KW-0472">Membrane</keyword>
<dbReference type="Proteomes" id="UP001589654">
    <property type="component" value="Unassembled WGS sequence"/>
</dbReference>
<keyword evidence="3" id="KW-1185">Reference proteome</keyword>
<accession>A0ABV5J294</accession>
<gene>
    <name evidence="2" type="primary">ccoS</name>
    <name evidence="2" type="ORF">ACFFUR_00850</name>
</gene>
<dbReference type="EMBL" id="JBHMEW010000007">
    <property type="protein sequence ID" value="MFB9210340.1"/>
    <property type="molecule type" value="Genomic_DNA"/>
</dbReference>
<evidence type="ECO:0000313" key="3">
    <source>
        <dbReference type="Proteomes" id="UP001589654"/>
    </source>
</evidence>
<comment type="caution">
    <text evidence="2">The sequence shown here is derived from an EMBL/GenBank/DDBJ whole genome shotgun (WGS) entry which is preliminary data.</text>
</comment>
<dbReference type="PANTHER" id="PTHR41532:SF1">
    <property type="entry name" value="FIXS PROTEIN"/>
    <property type="match status" value="1"/>
</dbReference>
<name>A0ABV5J294_9BACT</name>
<evidence type="ECO:0000256" key="1">
    <source>
        <dbReference type="SAM" id="Phobius"/>
    </source>
</evidence>
<dbReference type="NCBIfam" id="TIGR00847">
    <property type="entry name" value="ccoS"/>
    <property type="match status" value="1"/>
</dbReference>
<sequence>MEVIFVLIGVSLVLAIGFLILFLRAMNQGQFDDAHTPSIRILFDKTTKENGNQKTTIKSK</sequence>
<dbReference type="RefSeq" id="WP_290246204.1">
    <property type="nucleotide sequence ID" value="NZ_JAUFQT010000001.1"/>
</dbReference>
<dbReference type="Pfam" id="PF03597">
    <property type="entry name" value="FixS"/>
    <property type="match status" value="1"/>
</dbReference>
<dbReference type="PANTHER" id="PTHR41532">
    <property type="entry name" value="FIXS PROTEIN"/>
    <property type="match status" value="1"/>
</dbReference>
<dbReference type="InterPro" id="IPR004714">
    <property type="entry name" value="Cyt_oxidase_maturation_cbb3"/>
</dbReference>
<keyword evidence="1" id="KW-0812">Transmembrane</keyword>
<reference evidence="2 3" key="1">
    <citation type="submission" date="2024-09" db="EMBL/GenBank/DDBJ databases">
        <authorList>
            <person name="Sun Q."/>
            <person name="Mori K."/>
        </authorList>
    </citation>
    <scope>NUCLEOTIDE SEQUENCE [LARGE SCALE GENOMIC DNA]</scope>
    <source>
        <strain evidence="2 3">CECT 7682</strain>
    </source>
</reference>